<reference evidence="8" key="1">
    <citation type="submission" date="2014-01" db="EMBL/GenBank/DDBJ databases">
        <authorList>
            <person name="Aslett M."/>
        </authorList>
    </citation>
    <scope>NUCLEOTIDE SEQUENCE</scope>
</reference>
<evidence type="ECO:0000256" key="2">
    <source>
        <dbReference type="ARBA" id="ARBA00022676"/>
    </source>
</evidence>
<comment type="similarity">
    <text evidence="1">Belongs to the glycosyltransferase group 1 family. Glycosyltransferase 4 subfamily.</text>
</comment>
<comment type="catalytic activity">
    <reaction evidence="6">
        <text>queuosine(34) in tRNA(Asp) + GDP-alpha-D-mannose = O-4''-alpha-D-mannosylqueuosine(34) in tRNA(Asp) + GDP + H(+)</text>
        <dbReference type="Rhea" id="RHEA:12885"/>
        <dbReference type="Rhea" id="RHEA-COMP:18572"/>
        <dbReference type="Rhea" id="RHEA-COMP:18581"/>
        <dbReference type="ChEBI" id="CHEBI:15378"/>
        <dbReference type="ChEBI" id="CHEBI:57527"/>
        <dbReference type="ChEBI" id="CHEBI:58189"/>
        <dbReference type="ChEBI" id="CHEBI:194431"/>
        <dbReference type="ChEBI" id="CHEBI:194442"/>
        <dbReference type="EC" id="2.4.1.110"/>
    </reaction>
    <physiologicalReaction direction="left-to-right" evidence="6">
        <dbReference type="Rhea" id="RHEA:12886"/>
    </physiologicalReaction>
</comment>
<dbReference type="Pfam" id="PF12038">
    <property type="entry name" value="QTMAN_N"/>
    <property type="match status" value="1"/>
</dbReference>
<protein>
    <recommendedName>
        <fullName evidence="5">tRNA-queuosine alpha-mannosyltransferase</fullName>
        <ecNumber evidence="4">2.4.1.110</ecNumber>
    </recommendedName>
</protein>
<dbReference type="Proteomes" id="UP000030665">
    <property type="component" value="Unassembled WGS sequence"/>
</dbReference>
<dbReference type="InterPro" id="IPR051862">
    <property type="entry name" value="GT-like_domain_containing_1"/>
</dbReference>
<keyword evidence="9" id="KW-1185">Reference proteome</keyword>
<dbReference type="InterPro" id="IPR022701">
    <property type="entry name" value="QTMAN_N"/>
</dbReference>
<dbReference type="AlphaFoldDB" id="A0A077Z3Z8"/>
<proteinExistence type="inferred from homology"/>
<gene>
    <name evidence="8" type="ORF">TTRE_0000172001</name>
</gene>
<dbReference type="STRING" id="36087.A0A077Z3Z8"/>
<evidence type="ECO:0000259" key="7">
    <source>
        <dbReference type="Pfam" id="PF12038"/>
    </source>
</evidence>
<dbReference type="GO" id="GO:0016438">
    <property type="term" value="F:tRNA-queuosine(34) beta-mannosyltransferase activity"/>
    <property type="evidence" value="ECO:0007669"/>
    <property type="project" value="UniProtKB-EC"/>
</dbReference>
<keyword evidence="2" id="KW-0328">Glycosyltransferase</keyword>
<dbReference type="SUPFAM" id="SSF53756">
    <property type="entry name" value="UDP-Glycosyltransferase/glycogen phosphorylase"/>
    <property type="match status" value="1"/>
</dbReference>
<dbReference type="EMBL" id="HG805854">
    <property type="protein sequence ID" value="CDW53455.1"/>
    <property type="molecule type" value="Genomic_DNA"/>
</dbReference>
<dbReference type="OrthoDB" id="10032790at2759"/>
<evidence type="ECO:0000256" key="5">
    <source>
        <dbReference type="ARBA" id="ARBA00044539"/>
    </source>
</evidence>
<name>A0A077Z3Z8_TRITR</name>
<evidence type="ECO:0000256" key="1">
    <source>
        <dbReference type="ARBA" id="ARBA00009481"/>
    </source>
</evidence>
<feature type="domain" description="tRNA-queuosine alpha-mannosyltransferase N-terminal" evidence="7">
    <location>
        <begin position="8"/>
        <end position="176"/>
    </location>
</feature>
<organism evidence="8 9">
    <name type="scientific">Trichuris trichiura</name>
    <name type="common">Whipworm</name>
    <name type="synonym">Trichocephalus trichiurus</name>
    <dbReference type="NCBI Taxonomy" id="36087"/>
    <lineage>
        <taxon>Eukaryota</taxon>
        <taxon>Metazoa</taxon>
        <taxon>Ecdysozoa</taxon>
        <taxon>Nematoda</taxon>
        <taxon>Enoplea</taxon>
        <taxon>Dorylaimia</taxon>
        <taxon>Trichinellida</taxon>
        <taxon>Trichuridae</taxon>
        <taxon>Trichuris</taxon>
    </lineage>
</organism>
<accession>A0A077Z3Z8</accession>
<evidence type="ECO:0000313" key="8">
    <source>
        <dbReference type="EMBL" id="CDW53455.1"/>
    </source>
</evidence>
<dbReference type="PANTHER" id="PTHR13615:SF3">
    <property type="entry name" value="GLYCOSYLTRANSFERASE-LIKE DOMAIN-CONTAINING PROTEIN 1"/>
    <property type="match status" value="1"/>
</dbReference>
<dbReference type="PANTHER" id="PTHR13615">
    <property type="entry name" value="GLYCOSYLTRANSFERASE-LIKE 1"/>
    <property type="match status" value="1"/>
</dbReference>
<sequence length="247" mass="28347">MSSARQKKCLILEPFCSGSHSQMIDLFRNSFNANSMDILTLPGRKWPWRARTAALHFSQVIPDDCVYHTVFCSSVLNLAELVALRSSLSSALKVVYFHENQLVYPVQKNDSCDFQFSYAQIVSCIIADRVVFNSEYNCRSFLSAIPTVLRRIPKEGRPNNIAALIEVKCAVLYFPIVFPPLSTVRRSQNELHIVWPHRWEHDKDPELFFSVLRQLTTNQCNFCLSVLGETYGQTPGNFEHFIFPSFQ</sequence>
<evidence type="ECO:0000256" key="3">
    <source>
        <dbReference type="ARBA" id="ARBA00022679"/>
    </source>
</evidence>
<evidence type="ECO:0000256" key="6">
    <source>
        <dbReference type="ARBA" id="ARBA00048439"/>
    </source>
</evidence>
<evidence type="ECO:0000256" key="4">
    <source>
        <dbReference type="ARBA" id="ARBA00044517"/>
    </source>
</evidence>
<evidence type="ECO:0000313" key="9">
    <source>
        <dbReference type="Proteomes" id="UP000030665"/>
    </source>
</evidence>
<keyword evidence="3" id="KW-0808">Transferase</keyword>
<reference evidence="8" key="2">
    <citation type="submission" date="2014-03" db="EMBL/GenBank/DDBJ databases">
        <title>The whipworm genome and dual-species transcriptomics of an intimate host-pathogen interaction.</title>
        <authorList>
            <person name="Foth B.J."/>
            <person name="Tsai I.J."/>
            <person name="Reid A.J."/>
            <person name="Bancroft A.J."/>
            <person name="Nichol S."/>
            <person name="Tracey A."/>
            <person name="Holroyd N."/>
            <person name="Cotton J.A."/>
            <person name="Stanley E.J."/>
            <person name="Zarowiecki M."/>
            <person name="Liu J.Z."/>
            <person name="Huckvale T."/>
            <person name="Cooper P.J."/>
            <person name="Grencis R.K."/>
            <person name="Berriman M."/>
        </authorList>
    </citation>
    <scope>NUCLEOTIDE SEQUENCE [LARGE SCALE GENOMIC DNA]</scope>
</reference>
<dbReference type="EC" id="2.4.1.110" evidence="4"/>